<dbReference type="EMBL" id="JAQIFT010000029">
    <property type="protein sequence ID" value="MDA3731252.1"/>
    <property type="molecule type" value="Genomic_DNA"/>
</dbReference>
<reference evidence="3" key="1">
    <citation type="journal article" date="2023" name="Int. J. Syst. Evol. Microbiol.">
        <title>&lt;i&gt;Holtiella tumoricola&lt;/i&gt; gen. nov. sp. nov., isolated from a human clinical sample.</title>
        <authorList>
            <person name="Allen-Vercoe E."/>
            <person name="Daigneault M.C."/>
            <person name="Vancuren S.J."/>
            <person name="Cochrane K."/>
            <person name="O'Neal L.L."/>
            <person name="Sankaranarayanan K."/>
            <person name="Lawson P.A."/>
        </authorList>
    </citation>
    <scope>NUCLEOTIDE SEQUENCE</scope>
    <source>
        <strain evidence="3">CC70A</strain>
    </source>
</reference>
<proteinExistence type="predicted"/>
<feature type="coiled-coil region" evidence="1">
    <location>
        <begin position="25"/>
        <end position="74"/>
    </location>
</feature>
<gene>
    <name evidence="3" type="ORF">PBV87_07095</name>
</gene>
<keyword evidence="1" id="KW-0175">Coiled coil</keyword>
<protein>
    <submittedName>
        <fullName evidence="3">Uncharacterized protein</fullName>
    </submittedName>
</protein>
<keyword evidence="2" id="KW-0472">Membrane</keyword>
<dbReference type="RefSeq" id="WP_053986148.1">
    <property type="nucleotide sequence ID" value="NZ_JAQIFT010000029.1"/>
</dbReference>
<evidence type="ECO:0000313" key="3">
    <source>
        <dbReference type="EMBL" id="MDA3731252.1"/>
    </source>
</evidence>
<sequence>MDKDYIRKVIIIFTVMIIGINLWDNYSIKKEVQNLRDDYSRLENNIYSNIENIRYNLQDEYENIEELLKKEQSIFSQASVELKIQDDQIAVTMQAVPKEITNTEKLIARIAADGQVYEQEVNANNEAVILVDMVSILKPMFVIKSERGVRQEALEPVYTNDILQCTVLSEWDYGEESSPKEYMGLKIQFGENEEGLPFDEKSIESAEFILKENGYIEEGNSNYSYGASQASAVANSTYIEEDYSELLQGKHIPALKQVGEDDNRLIYTADFAEYIRKEDSIYYEVYFTLRTKSGMQYITPYNTVATFSSSKNSSNMGSGESVLVPIF</sequence>
<comment type="caution">
    <text evidence="3">The sequence shown here is derived from an EMBL/GenBank/DDBJ whole genome shotgun (WGS) entry which is preliminary data.</text>
</comment>
<keyword evidence="2" id="KW-0812">Transmembrane</keyword>
<dbReference type="AlphaFoldDB" id="A0AA42J0A0"/>
<name>A0AA42J0A0_9FIRM</name>
<keyword evidence="4" id="KW-1185">Reference proteome</keyword>
<feature type="transmembrane region" description="Helical" evidence="2">
    <location>
        <begin position="6"/>
        <end position="23"/>
    </location>
</feature>
<keyword evidence="2" id="KW-1133">Transmembrane helix</keyword>
<accession>A0AA42J0A0</accession>
<evidence type="ECO:0000313" key="4">
    <source>
        <dbReference type="Proteomes" id="UP001169242"/>
    </source>
</evidence>
<evidence type="ECO:0000256" key="2">
    <source>
        <dbReference type="SAM" id="Phobius"/>
    </source>
</evidence>
<evidence type="ECO:0000256" key="1">
    <source>
        <dbReference type="SAM" id="Coils"/>
    </source>
</evidence>
<dbReference type="Proteomes" id="UP001169242">
    <property type="component" value="Unassembled WGS sequence"/>
</dbReference>
<organism evidence="3 4">
    <name type="scientific">Holtiella tumoricola</name>
    <dbReference type="NCBI Taxonomy" id="3018743"/>
    <lineage>
        <taxon>Bacteria</taxon>
        <taxon>Bacillati</taxon>
        <taxon>Bacillota</taxon>
        <taxon>Clostridia</taxon>
        <taxon>Lachnospirales</taxon>
        <taxon>Cellulosilyticaceae</taxon>
        <taxon>Holtiella</taxon>
    </lineage>
</organism>